<comment type="caution">
    <text evidence="1">The sequence shown here is derived from an EMBL/GenBank/DDBJ whole genome shotgun (WGS) entry which is preliminary data.</text>
</comment>
<gene>
    <name evidence="1" type="ORF">ACFORG_13420</name>
</gene>
<accession>A0ABV7TGN6</accession>
<dbReference type="Proteomes" id="UP001595629">
    <property type="component" value="Unassembled WGS sequence"/>
</dbReference>
<keyword evidence="2" id="KW-1185">Reference proteome</keyword>
<proteinExistence type="predicted"/>
<evidence type="ECO:0000313" key="1">
    <source>
        <dbReference type="EMBL" id="MFC3614767.1"/>
    </source>
</evidence>
<reference evidence="2" key="1">
    <citation type="journal article" date="2019" name="Int. J. Syst. Evol. Microbiol.">
        <title>The Global Catalogue of Microorganisms (GCM) 10K type strain sequencing project: providing services to taxonomists for standard genome sequencing and annotation.</title>
        <authorList>
            <consortium name="The Broad Institute Genomics Platform"/>
            <consortium name="The Broad Institute Genome Sequencing Center for Infectious Disease"/>
            <person name="Wu L."/>
            <person name="Ma J."/>
        </authorList>
    </citation>
    <scope>NUCLEOTIDE SEQUENCE [LARGE SCALE GENOMIC DNA]</scope>
    <source>
        <strain evidence="2">KCTC 42911</strain>
    </source>
</reference>
<protein>
    <submittedName>
        <fullName evidence="1">Uncharacterized protein</fullName>
    </submittedName>
</protein>
<dbReference type="RefSeq" id="WP_386736038.1">
    <property type="nucleotide sequence ID" value="NZ_JBHRXI010000012.1"/>
</dbReference>
<name>A0ABV7TGN6_9RHOB</name>
<dbReference type="EMBL" id="JBHRXI010000012">
    <property type="protein sequence ID" value="MFC3614767.1"/>
    <property type="molecule type" value="Genomic_DNA"/>
</dbReference>
<evidence type="ECO:0000313" key="2">
    <source>
        <dbReference type="Proteomes" id="UP001595629"/>
    </source>
</evidence>
<organism evidence="1 2">
    <name type="scientific">Lutimaribacter marinistellae</name>
    <dbReference type="NCBI Taxonomy" id="1820329"/>
    <lineage>
        <taxon>Bacteria</taxon>
        <taxon>Pseudomonadati</taxon>
        <taxon>Pseudomonadota</taxon>
        <taxon>Alphaproteobacteria</taxon>
        <taxon>Rhodobacterales</taxon>
        <taxon>Roseobacteraceae</taxon>
        <taxon>Lutimaribacter</taxon>
    </lineage>
</organism>
<sequence length="159" mass="18030">MKAKNCDDLGYHANVSEFFFDVMLAKNGAIIGRSNATNPKRNGYFKELLYSNVIQDTGGTDISQLVVLVNFSNYAEDWYECVHYSFQDPPRKHEGQLRNHYIKVCNLFVPFLEASEKQLRSNSYSGRGAFAVTNWDRGTDEEVIGASVSSFRVKVPPFI</sequence>